<evidence type="ECO:0000256" key="8">
    <source>
        <dbReference type="ARBA" id="ARBA00023047"/>
    </source>
</evidence>
<keyword evidence="4" id="KW-1134">Transmembrane beta strand</keyword>
<keyword evidence="19" id="KW-1185">Reference proteome</keyword>
<dbReference type="InterPro" id="IPR054765">
    <property type="entry name" value="SLBB_dom"/>
</dbReference>
<proteinExistence type="inferred from homology"/>
<evidence type="ECO:0000256" key="13">
    <source>
        <dbReference type="ARBA" id="ARBA00023237"/>
    </source>
</evidence>
<reference evidence="18 19" key="1">
    <citation type="submission" date="2024-03" db="EMBL/GenBank/DDBJ databases">
        <authorList>
            <person name="Cao K."/>
        </authorList>
    </citation>
    <scope>NUCLEOTIDE SEQUENCE [LARGE SCALE GENOMIC DNA]</scope>
    <source>
        <strain evidence="18 19">MCCC 1K00696</strain>
    </source>
</reference>
<evidence type="ECO:0000259" key="17">
    <source>
        <dbReference type="Pfam" id="PF22461"/>
    </source>
</evidence>
<protein>
    <submittedName>
        <fullName evidence="18">Polysaccharide biosynthesis/export family protein</fullName>
    </submittedName>
</protein>
<dbReference type="Proteomes" id="UP001491088">
    <property type="component" value="Chromosome"/>
</dbReference>
<evidence type="ECO:0000256" key="1">
    <source>
        <dbReference type="ARBA" id="ARBA00004571"/>
    </source>
</evidence>
<evidence type="ECO:0000256" key="2">
    <source>
        <dbReference type="ARBA" id="ARBA00009450"/>
    </source>
</evidence>
<evidence type="ECO:0000256" key="9">
    <source>
        <dbReference type="ARBA" id="ARBA00023065"/>
    </source>
</evidence>
<feature type="chain" id="PRO_5046921523" evidence="15">
    <location>
        <begin position="19"/>
        <end position="255"/>
    </location>
</feature>
<feature type="domain" description="Polysaccharide export protein N-terminal" evidence="16">
    <location>
        <begin position="45"/>
        <end position="137"/>
    </location>
</feature>
<evidence type="ECO:0000256" key="3">
    <source>
        <dbReference type="ARBA" id="ARBA00022448"/>
    </source>
</evidence>
<gene>
    <name evidence="18" type="ORF">WG950_06075</name>
</gene>
<keyword evidence="14" id="KW-0449">Lipoprotein</keyword>
<keyword evidence="11" id="KW-0472">Membrane</keyword>
<organism evidence="18 19">
    <name type="scientific">Polaribacter marinaquae</name>
    <dbReference type="NCBI Taxonomy" id="1642819"/>
    <lineage>
        <taxon>Bacteria</taxon>
        <taxon>Pseudomonadati</taxon>
        <taxon>Bacteroidota</taxon>
        <taxon>Flavobacteriia</taxon>
        <taxon>Flavobacteriales</taxon>
        <taxon>Flavobacteriaceae</taxon>
    </lineage>
</organism>
<keyword evidence="10" id="KW-0626">Porin</keyword>
<dbReference type="Gene3D" id="3.10.560.10">
    <property type="entry name" value="Outer membrane lipoprotein wza domain like"/>
    <property type="match status" value="1"/>
</dbReference>
<dbReference type="PROSITE" id="PS51257">
    <property type="entry name" value="PROKAR_LIPOPROTEIN"/>
    <property type="match status" value="1"/>
</dbReference>
<feature type="domain" description="SLBB" evidence="17">
    <location>
        <begin position="141"/>
        <end position="220"/>
    </location>
</feature>
<evidence type="ECO:0000256" key="15">
    <source>
        <dbReference type="SAM" id="SignalP"/>
    </source>
</evidence>
<keyword evidence="7 15" id="KW-0732">Signal</keyword>
<comment type="similarity">
    <text evidence="2">Belongs to the BexD/CtrA/VexA family.</text>
</comment>
<accession>A0ABZ2TUY6</accession>
<keyword evidence="5" id="KW-0762">Sugar transport</keyword>
<dbReference type="PANTHER" id="PTHR33619:SF3">
    <property type="entry name" value="POLYSACCHARIDE EXPORT PROTEIN GFCE-RELATED"/>
    <property type="match status" value="1"/>
</dbReference>
<keyword evidence="13" id="KW-0998">Cell outer membrane</keyword>
<evidence type="ECO:0000259" key="16">
    <source>
        <dbReference type="Pfam" id="PF02563"/>
    </source>
</evidence>
<keyword evidence="12" id="KW-0564">Palmitate</keyword>
<evidence type="ECO:0000256" key="10">
    <source>
        <dbReference type="ARBA" id="ARBA00023114"/>
    </source>
</evidence>
<evidence type="ECO:0000256" key="11">
    <source>
        <dbReference type="ARBA" id="ARBA00023136"/>
    </source>
</evidence>
<dbReference type="Pfam" id="PF02563">
    <property type="entry name" value="Poly_export"/>
    <property type="match status" value="1"/>
</dbReference>
<evidence type="ECO:0000256" key="6">
    <source>
        <dbReference type="ARBA" id="ARBA00022692"/>
    </source>
</evidence>
<comment type="subcellular location">
    <subcellularLocation>
        <location evidence="1">Cell outer membrane</location>
        <topology evidence="1">Multi-pass membrane protein</topology>
    </subcellularLocation>
</comment>
<evidence type="ECO:0000256" key="4">
    <source>
        <dbReference type="ARBA" id="ARBA00022452"/>
    </source>
</evidence>
<sequence>MNKIKFIFLLYLIITASACVSNKDIAYFQFDEVDQSKVSNKFQTIFKPDDLLQITISSDDLEATKPFNLPVASFGTSNSAVGQPRQQTYLIDSKGEIDFPVLGKLKLGGLTREEALELFDNKLDPDYIKNPTVNIRISNFKISVYGDVKKPGTYTIPNERVSILDAIGLAGDLNISGKRKNVMVIREENNQKNKYFVDLTSNKTLTSPVYYLQQNDAVYVEHNYARIQSASSNTNTSLFISVTGLIITIVSLLTR</sequence>
<evidence type="ECO:0000313" key="18">
    <source>
        <dbReference type="EMBL" id="WYW56821.1"/>
    </source>
</evidence>
<evidence type="ECO:0000256" key="14">
    <source>
        <dbReference type="ARBA" id="ARBA00023288"/>
    </source>
</evidence>
<keyword evidence="6" id="KW-0812">Transmembrane</keyword>
<dbReference type="RefSeq" id="WP_340934885.1">
    <property type="nucleotide sequence ID" value="NZ_CP150496.1"/>
</dbReference>
<keyword evidence="8" id="KW-0625">Polysaccharide transport</keyword>
<evidence type="ECO:0000313" key="19">
    <source>
        <dbReference type="Proteomes" id="UP001491088"/>
    </source>
</evidence>
<dbReference type="EMBL" id="CP150496">
    <property type="protein sequence ID" value="WYW56821.1"/>
    <property type="molecule type" value="Genomic_DNA"/>
</dbReference>
<dbReference type="InterPro" id="IPR003715">
    <property type="entry name" value="Poly_export_N"/>
</dbReference>
<name>A0ABZ2TUY6_9FLAO</name>
<keyword evidence="9" id="KW-0406">Ion transport</keyword>
<dbReference type="InterPro" id="IPR049712">
    <property type="entry name" value="Poly_export"/>
</dbReference>
<dbReference type="PANTHER" id="PTHR33619">
    <property type="entry name" value="POLYSACCHARIDE EXPORT PROTEIN GFCE-RELATED"/>
    <property type="match status" value="1"/>
</dbReference>
<keyword evidence="3" id="KW-0813">Transport</keyword>
<feature type="signal peptide" evidence="15">
    <location>
        <begin position="1"/>
        <end position="18"/>
    </location>
</feature>
<dbReference type="Pfam" id="PF22461">
    <property type="entry name" value="SLBB_2"/>
    <property type="match status" value="1"/>
</dbReference>
<evidence type="ECO:0000256" key="12">
    <source>
        <dbReference type="ARBA" id="ARBA00023139"/>
    </source>
</evidence>
<evidence type="ECO:0000256" key="7">
    <source>
        <dbReference type="ARBA" id="ARBA00022729"/>
    </source>
</evidence>
<evidence type="ECO:0000256" key="5">
    <source>
        <dbReference type="ARBA" id="ARBA00022597"/>
    </source>
</evidence>